<accession>A0ABN0CCW7</accession>
<dbReference type="EMBL" id="ACRG01000004">
    <property type="protein sequence ID" value="EFV81180.1"/>
    <property type="molecule type" value="Genomic_DNA"/>
</dbReference>
<dbReference type="Pfam" id="PF04575">
    <property type="entry name" value="SlipAM"/>
    <property type="match status" value="1"/>
</dbReference>
<evidence type="ECO:0000313" key="2">
    <source>
        <dbReference type="EMBL" id="EFV81180.1"/>
    </source>
</evidence>
<feature type="domain" description="Surface lipoprotein assembly modifier C-terminal" evidence="1">
    <location>
        <begin position="19"/>
        <end position="115"/>
    </location>
</feature>
<dbReference type="Proteomes" id="UP000003612">
    <property type="component" value="Unassembled WGS sequence"/>
</dbReference>
<protein>
    <recommendedName>
        <fullName evidence="1">Surface lipoprotein assembly modifier C-terminal domain-containing protein</fullName>
    </recommendedName>
</protein>
<comment type="caution">
    <text evidence="2">The sequence shown here is derived from an EMBL/GenBank/DDBJ whole genome shotgun (WGS) entry which is preliminary data.</text>
</comment>
<keyword evidence="3" id="KW-1185">Reference proteome</keyword>
<gene>
    <name evidence="2" type="ORF">HMPREF0604_00635</name>
</gene>
<evidence type="ECO:0000313" key="3">
    <source>
        <dbReference type="Proteomes" id="UP000003612"/>
    </source>
</evidence>
<proteinExistence type="predicted"/>
<organism evidence="2 3">
    <name type="scientific">Neisseria mucosa C102</name>
    <dbReference type="NCBI Taxonomy" id="435832"/>
    <lineage>
        <taxon>Bacteria</taxon>
        <taxon>Pseudomonadati</taxon>
        <taxon>Pseudomonadota</taxon>
        <taxon>Betaproteobacteria</taxon>
        <taxon>Neisseriales</taxon>
        <taxon>Neisseriaceae</taxon>
        <taxon>Neisseria</taxon>
    </lineage>
</organism>
<dbReference type="InterPro" id="IPR007655">
    <property type="entry name" value="Slam_C"/>
</dbReference>
<sequence>MPKCCPAATNSLTPTRQASLGVQLDHKYDRYRGELKHFNGPQTLLFTTAIYALPKDWLIFGGYDYLRKNSREKVDSYRRHGLRAGVNKRFEYGIDATFQAIWRKTAYQDYHAWLGKPAAVISNAPTS</sequence>
<evidence type="ECO:0000259" key="1">
    <source>
        <dbReference type="Pfam" id="PF04575"/>
    </source>
</evidence>
<reference evidence="2 3" key="1">
    <citation type="submission" date="2010-12" db="EMBL/GenBank/DDBJ databases">
        <title>The Genome Sequence of Neisseria mucosa strain C102.</title>
        <authorList>
            <consortium name="The Broad Institute Genome Sequencing Platform"/>
            <person name="Earl A."/>
            <person name="Ward D."/>
            <person name="Feldgarden M."/>
            <person name="Gevers D."/>
            <person name="Sibley C.D."/>
            <person name="Field T.R."/>
            <person name="Grinwis M."/>
            <person name="Eshaghurshan C.S."/>
            <person name="Surette M."/>
            <person name="Young S.K."/>
            <person name="Zeng Q."/>
            <person name="Gargeya S."/>
            <person name="Fitzgerald M."/>
            <person name="Haas B."/>
            <person name="Abouelleil A."/>
            <person name="Alvarado L."/>
            <person name="Arachchi H.M."/>
            <person name="Berlin A."/>
            <person name="Brown A."/>
            <person name="Chapman S.B."/>
            <person name="Chen Z."/>
            <person name="Dunbar C."/>
            <person name="Freedman E."/>
            <person name="Gearin G."/>
            <person name="Gellesch M."/>
            <person name="Goldberg J."/>
            <person name="Griggs A."/>
            <person name="Gujja S."/>
            <person name="Heilman E."/>
            <person name="Heiman D."/>
            <person name="Howarth C."/>
            <person name="Larson L."/>
            <person name="Lui A."/>
            <person name="MacDonald P.J.P."/>
            <person name="Mehta T."/>
            <person name="Montmayeur A."/>
            <person name="Murphy C."/>
            <person name="Neiman D."/>
            <person name="Pearson M."/>
            <person name="Priest M."/>
            <person name="Roberts A."/>
            <person name="Saif S."/>
            <person name="Shea T."/>
            <person name="Shenoy N."/>
            <person name="Sisk P."/>
            <person name="Stolte C."/>
            <person name="Sykes S."/>
            <person name="White J."/>
            <person name="Yandava C."/>
            <person name="Nusbaum C."/>
            <person name="Birren B."/>
        </authorList>
    </citation>
    <scope>NUCLEOTIDE SEQUENCE [LARGE SCALE GENOMIC DNA]</scope>
    <source>
        <strain evidence="2 3">C102</strain>
    </source>
</reference>
<name>A0ABN0CCW7_NEIMU</name>